<protein>
    <recommendedName>
        <fullName evidence="2">Cytokinin riboside 5'-monophosphate phosphoribohydrolase</fullName>
        <ecNumber evidence="2">3.2.2.n1</ecNumber>
    </recommendedName>
</protein>
<sequence>MRNIESICVYCGSGPGEHPAFMVAARAFGKILAEHKIRLVYGGGENGLMGGVANAVVDHGGEVLGVIPESLCAREGAFRRGKLVVVENMHQRKQTFFDESDAFVALPGGIGTLEEGVEQMTWLQIGHSKKPIVLANIIGFWYPLIYLLDHMRKLKFIREGLEFNQLIANEVAQILPVLFGDMPSQQPIRYDGNGFGEDHPVERPRIVASMHPHGAR</sequence>
<evidence type="ECO:0000256" key="1">
    <source>
        <dbReference type="ARBA" id="ARBA00006763"/>
    </source>
</evidence>
<keyword evidence="3" id="KW-0812">Transmembrane</keyword>
<evidence type="ECO:0000256" key="2">
    <source>
        <dbReference type="RuleBase" id="RU363015"/>
    </source>
</evidence>
<dbReference type="Gene3D" id="3.40.50.450">
    <property type="match status" value="1"/>
</dbReference>
<dbReference type="NCBIfam" id="TIGR00730">
    <property type="entry name" value="Rossman fold protein, TIGR00730 family"/>
    <property type="match status" value="1"/>
</dbReference>
<comment type="similarity">
    <text evidence="1 2">Belongs to the LOG family.</text>
</comment>
<evidence type="ECO:0000256" key="3">
    <source>
        <dbReference type="SAM" id="Phobius"/>
    </source>
</evidence>
<accession>A0A1F6CN59</accession>
<comment type="caution">
    <text evidence="4">The sequence shown here is derived from an EMBL/GenBank/DDBJ whole genome shotgun (WGS) entry which is preliminary data.</text>
</comment>
<keyword evidence="3" id="KW-1133">Transmembrane helix</keyword>
<evidence type="ECO:0000313" key="4">
    <source>
        <dbReference type="EMBL" id="OGG50575.1"/>
    </source>
</evidence>
<proteinExistence type="inferred from homology"/>
<dbReference type="SUPFAM" id="SSF102405">
    <property type="entry name" value="MCP/YpsA-like"/>
    <property type="match status" value="1"/>
</dbReference>
<dbReference type="EC" id="3.2.2.n1" evidence="2"/>
<evidence type="ECO:0000313" key="5">
    <source>
        <dbReference type="Proteomes" id="UP000178370"/>
    </source>
</evidence>
<organism evidence="4 5">
    <name type="scientific">Candidatus Kaiserbacteria bacterium RIFCSPHIGHO2_01_FULL_54_36</name>
    <dbReference type="NCBI Taxonomy" id="1798482"/>
    <lineage>
        <taxon>Bacteria</taxon>
        <taxon>Candidatus Kaiseribacteriota</taxon>
    </lineage>
</organism>
<reference evidence="4 5" key="1">
    <citation type="journal article" date="2016" name="Nat. Commun.">
        <title>Thousands of microbial genomes shed light on interconnected biogeochemical processes in an aquifer system.</title>
        <authorList>
            <person name="Anantharaman K."/>
            <person name="Brown C.T."/>
            <person name="Hug L.A."/>
            <person name="Sharon I."/>
            <person name="Castelle C.J."/>
            <person name="Probst A.J."/>
            <person name="Thomas B.C."/>
            <person name="Singh A."/>
            <person name="Wilkins M.J."/>
            <person name="Karaoz U."/>
            <person name="Brodie E.L."/>
            <person name="Williams K.H."/>
            <person name="Hubbard S.S."/>
            <person name="Banfield J.F."/>
        </authorList>
    </citation>
    <scope>NUCLEOTIDE SEQUENCE [LARGE SCALE GENOMIC DNA]</scope>
</reference>
<name>A0A1F6CN59_9BACT</name>
<dbReference type="Pfam" id="PF03641">
    <property type="entry name" value="Lysine_decarbox"/>
    <property type="match status" value="1"/>
</dbReference>
<keyword evidence="2" id="KW-0203">Cytokinin biosynthesis</keyword>
<dbReference type="Proteomes" id="UP000178370">
    <property type="component" value="Unassembled WGS sequence"/>
</dbReference>
<dbReference type="GO" id="GO:0009691">
    <property type="term" value="P:cytokinin biosynthetic process"/>
    <property type="evidence" value="ECO:0007669"/>
    <property type="project" value="UniProtKB-UniRule"/>
</dbReference>
<dbReference type="STRING" id="1798482.A2763_04400"/>
<dbReference type="PANTHER" id="PTHR31223">
    <property type="entry name" value="LOG FAMILY PROTEIN YJL055W"/>
    <property type="match status" value="1"/>
</dbReference>
<gene>
    <name evidence="4" type="ORF">A2763_04400</name>
</gene>
<feature type="transmembrane region" description="Helical" evidence="3">
    <location>
        <begin position="131"/>
        <end position="148"/>
    </location>
</feature>
<dbReference type="InterPro" id="IPR005269">
    <property type="entry name" value="LOG"/>
</dbReference>
<dbReference type="EMBL" id="MFKV01000011">
    <property type="protein sequence ID" value="OGG50575.1"/>
    <property type="molecule type" value="Genomic_DNA"/>
</dbReference>
<dbReference type="AlphaFoldDB" id="A0A1F6CN59"/>
<keyword evidence="2" id="KW-0378">Hydrolase</keyword>
<dbReference type="GO" id="GO:0005829">
    <property type="term" value="C:cytosol"/>
    <property type="evidence" value="ECO:0007669"/>
    <property type="project" value="TreeGrafter"/>
</dbReference>
<dbReference type="InterPro" id="IPR031100">
    <property type="entry name" value="LOG_fam"/>
</dbReference>
<keyword evidence="3" id="KW-0472">Membrane</keyword>
<dbReference type="GO" id="GO:0016799">
    <property type="term" value="F:hydrolase activity, hydrolyzing N-glycosyl compounds"/>
    <property type="evidence" value="ECO:0007669"/>
    <property type="project" value="TreeGrafter"/>
</dbReference>
<dbReference type="PANTHER" id="PTHR31223:SF70">
    <property type="entry name" value="LOG FAMILY PROTEIN YJL055W"/>
    <property type="match status" value="1"/>
</dbReference>